<organism evidence="1 2">
    <name type="scientific">Luteimicrobium album</name>
    <dbReference type="NCBI Taxonomy" id="1054550"/>
    <lineage>
        <taxon>Bacteria</taxon>
        <taxon>Bacillati</taxon>
        <taxon>Actinomycetota</taxon>
        <taxon>Actinomycetes</taxon>
        <taxon>Micrococcales</taxon>
        <taxon>Luteimicrobium</taxon>
    </lineage>
</organism>
<evidence type="ECO:0008006" key="3">
    <source>
        <dbReference type="Google" id="ProtNLM"/>
    </source>
</evidence>
<evidence type="ECO:0000313" key="1">
    <source>
        <dbReference type="EMBL" id="GMA25501.1"/>
    </source>
</evidence>
<accession>A0ABQ6I5G4</accession>
<dbReference type="RefSeq" id="WP_284294081.1">
    <property type="nucleotide sequence ID" value="NZ_BSUK01000001.1"/>
</dbReference>
<sequence length="138" mass="14686">MTRFAIDAPVALRLVRGTATLAHGHQLVGAAALRSEAMAILYREARAGTLDPGEARDQLEGVAGLRIRLLGDRGSRATAWRIARERDWDDVRRAELLAVATLQADALVTEDVALAADAEGVVPLATVADLAIPRGERA</sequence>
<name>A0ABQ6I5G4_9MICO</name>
<protein>
    <recommendedName>
        <fullName evidence="3">PIN domain-containing protein</fullName>
    </recommendedName>
</protein>
<dbReference type="EMBL" id="BSUK01000001">
    <property type="protein sequence ID" value="GMA25501.1"/>
    <property type="molecule type" value="Genomic_DNA"/>
</dbReference>
<proteinExistence type="predicted"/>
<gene>
    <name evidence="1" type="ORF">GCM10025864_32600</name>
</gene>
<keyword evidence="2" id="KW-1185">Reference proteome</keyword>
<evidence type="ECO:0000313" key="2">
    <source>
        <dbReference type="Proteomes" id="UP001157091"/>
    </source>
</evidence>
<dbReference type="Gene3D" id="3.40.50.1010">
    <property type="entry name" value="5'-nuclease"/>
    <property type="match status" value="1"/>
</dbReference>
<dbReference type="Proteomes" id="UP001157091">
    <property type="component" value="Unassembled WGS sequence"/>
</dbReference>
<comment type="caution">
    <text evidence="1">The sequence shown here is derived from an EMBL/GenBank/DDBJ whole genome shotgun (WGS) entry which is preliminary data.</text>
</comment>
<reference evidence="2" key="1">
    <citation type="journal article" date="2019" name="Int. J. Syst. Evol. Microbiol.">
        <title>The Global Catalogue of Microorganisms (GCM) 10K type strain sequencing project: providing services to taxonomists for standard genome sequencing and annotation.</title>
        <authorList>
            <consortium name="The Broad Institute Genomics Platform"/>
            <consortium name="The Broad Institute Genome Sequencing Center for Infectious Disease"/>
            <person name="Wu L."/>
            <person name="Ma J."/>
        </authorList>
    </citation>
    <scope>NUCLEOTIDE SEQUENCE [LARGE SCALE GENOMIC DNA]</scope>
    <source>
        <strain evidence="2">NBRC 106348</strain>
    </source>
</reference>